<evidence type="ECO:0000256" key="4">
    <source>
        <dbReference type="RuleBase" id="RU003322"/>
    </source>
</evidence>
<comment type="similarity">
    <text evidence="3 4">Belongs to the heat shock protein 70 family.</text>
</comment>
<dbReference type="PANTHER" id="PTHR19375">
    <property type="entry name" value="HEAT SHOCK PROTEIN 70KDA"/>
    <property type="match status" value="1"/>
</dbReference>
<comment type="function">
    <text evidence="3">Acts as a chaperone.</text>
</comment>
<dbReference type="SUPFAM" id="SSF100920">
    <property type="entry name" value="Heat shock protein 70kD (HSP70), peptide-binding domain"/>
    <property type="match status" value="1"/>
</dbReference>
<evidence type="ECO:0000313" key="6">
    <source>
        <dbReference type="EMBL" id="AZP39685.1"/>
    </source>
</evidence>
<keyword evidence="6" id="KW-0150">Chloroplast</keyword>
<keyword evidence="3" id="KW-0143">Chaperone</keyword>
<dbReference type="InterPro" id="IPR029048">
    <property type="entry name" value="HSP70_C_sf"/>
</dbReference>
<evidence type="ECO:0000256" key="5">
    <source>
        <dbReference type="SAM" id="Coils"/>
    </source>
</evidence>
<dbReference type="SUPFAM" id="SSF53067">
    <property type="entry name" value="Actin-like ATPase domain"/>
    <property type="match status" value="2"/>
</dbReference>
<evidence type="ECO:0000256" key="2">
    <source>
        <dbReference type="ARBA" id="ARBA00022840"/>
    </source>
</evidence>
<dbReference type="InterPro" id="IPR013126">
    <property type="entry name" value="Hsp_70_fam"/>
</dbReference>
<dbReference type="Gene3D" id="3.90.640.10">
    <property type="entry name" value="Actin, Chain A, domain 4"/>
    <property type="match status" value="1"/>
</dbReference>
<dbReference type="CDD" id="cd10234">
    <property type="entry name" value="ASKHA_NBD_HSP70_DnaK-like"/>
    <property type="match status" value="1"/>
</dbReference>
<dbReference type="Pfam" id="PF00012">
    <property type="entry name" value="HSP70"/>
    <property type="match status" value="1"/>
</dbReference>
<dbReference type="InterPro" id="IPR029047">
    <property type="entry name" value="HSP70_peptide-bd_sf"/>
</dbReference>
<dbReference type="NCBIfam" id="TIGR02350">
    <property type="entry name" value="prok_dnaK"/>
    <property type="match status" value="1"/>
</dbReference>
<keyword evidence="1 3" id="KW-0547">Nucleotide-binding</keyword>
<geneLocation type="chloroplast" evidence="6"/>
<dbReference type="FunFam" id="3.30.420.40:FF:000004">
    <property type="entry name" value="Molecular chaperone DnaK"/>
    <property type="match status" value="1"/>
</dbReference>
<sequence length="613" mass="66592">MAKVVGIDLGTTNSVVAAIEGGQPSVIINAEGLRTTPSIVAYTKKQELLVGQIAKRQAVINPENTFFSVKRFIGSKESEISAEAKQLPYKVTKDSNDNIKIKCPALTKEFSPEEISAQVLRKLINDAKTYLSQDVTQAVITVPAYFNDSQRQATMDAGKIAGIEVLRIINEPTAASLAYGLDKKQNETILVFDLGGGTFDVSILEVGDGIFEVLATAGDTNLGGDDFDKVLVTWLMNDFKQKEGIDLSTDIQALQRLTEAAEKAKMELSTVDKTNISLPFITADQTGPKHIDKELTRETFEKLCENLIDRCRIPVEKALNDARLDKSDINEVVLVGGSTRIPAIQQLVESLTGKKPNQSVNPDEVVAIGAAIQAGILAGEIKDILLLDVTPLSLGVETLGGVMTKIIARNTTIPVKKSEMFSTAVDNQTNVEIHILQGERELVAGNKSLGNFRLDGIPAANRGVPQIEVTFDIDVDGILSVKAKEKETGVEQSVTIQGASTLNEKEVESMLADAERYAAADKEKRENIDLKNQAETLCFEAEKELSLVKDSISSQKQESISKLIANIRQNSQNDQIDSLKSSLEELKVAMKEMVASKLDSESNSDPMSNLNDL</sequence>
<keyword evidence="5" id="KW-0175">Coiled coil</keyword>
<dbReference type="PRINTS" id="PR00301">
    <property type="entry name" value="HEATSHOCK70"/>
</dbReference>
<dbReference type="PROSITE" id="PS00329">
    <property type="entry name" value="HSP70_2"/>
    <property type="match status" value="1"/>
</dbReference>
<name>A0A3Q9CQZ5_9STRA</name>
<dbReference type="EMBL" id="MH113811">
    <property type="protein sequence ID" value="AZP39685.1"/>
    <property type="molecule type" value="Genomic_DNA"/>
</dbReference>
<dbReference type="GO" id="GO:0009507">
    <property type="term" value="C:chloroplast"/>
    <property type="evidence" value="ECO:0007669"/>
    <property type="project" value="UniProtKB-SubCell"/>
</dbReference>
<dbReference type="PROSITE" id="PS00297">
    <property type="entry name" value="HSP70_1"/>
    <property type="match status" value="1"/>
</dbReference>
<accession>A0A3Q9CQZ5</accession>
<protein>
    <recommendedName>
        <fullName evidence="3">Chaperone protein DnaK</fullName>
    </recommendedName>
    <alternativeName>
        <fullName evidence="3">HSP70</fullName>
    </alternativeName>
    <alternativeName>
        <fullName evidence="3">Heat shock 70 kDa protein</fullName>
    </alternativeName>
    <alternativeName>
        <fullName evidence="3">Heat shock protein 70</fullName>
    </alternativeName>
</protein>
<dbReference type="Gene3D" id="3.30.420.40">
    <property type="match status" value="2"/>
</dbReference>
<dbReference type="Gene3D" id="2.60.34.10">
    <property type="entry name" value="Substrate Binding Domain Of DNAk, Chain A, domain 1"/>
    <property type="match status" value="1"/>
</dbReference>
<dbReference type="InterPro" id="IPR018181">
    <property type="entry name" value="Heat_shock_70_CS"/>
</dbReference>
<dbReference type="PROSITE" id="PS01036">
    <property type="entry name" value="HSP70_3"/>
    <property type="match status" value="1"/>
</dbReference>
<dbReference type="GO" id="GO:0140662">
    <property type="term" value="F:ATP-dependent protein folding chaperone"/>
    <property type="evidence" value="ECO:0007669"/>
    <property type="project" value="InterPro"/>
</dbReference>
<proteinExistence type="inferred from homology"/>
<reference evidence="6" key="1">
    <citation type="journal article" date="2018" name="J. Phycol.">
        <title>The complete chloroplast and mitochondrial genomes of the diatom Nitzschia palea (Bacillariophyceae) demonstrate high sequence similarity to the endosymbiont organelles of the dinotom Durinskia baltica.</title>
        <authorList>
            <person name="Crowell R.M."/>
            <person name="Nienow J.A."/>
            <person name="Bruce Cahoon A."/>
        </authorList>
    </citation>
    <scope>NUCLEOTIDE SEQUENCE</scope>
</reference>
<keyword evidence="2 3" id="KW-0067">ATP-binding</keyword>
<comment type="subcellular location">
    <subcellularLocation>
        <location evidence="3">Plastid</location>
        <location evidence="3">Chloroplast</location>
    </subcellularLocation>
</comment>
<dbReference type="InterPro" id="IPR043129">
    <property type="entry name" value="ATPase_NBD"/>
</dbReference>
<organism evidence="6">
    <name type="scientific">Nitzschia palea</name>
    <dbReference type="NCBI Taxonomy" id="303400"/>
    <lineage>
        <taxon>Eukaryota</taxon>
        <taxon>Sar</taxon>
        <taxon>Stramenopiles</taxon>
        <taxon>Ochrophyta</taxon>
        <taxon>Bacillariophyta</taxon>
        <taxon>Bacillariophyceae</taxon>
        <taxon>Bacillariophycidae</taxon>
        <taxon>Bacillariales</taxon>
        <taxon>Bacillariaceae</taxon>
        <taxon>Nitzschia</taxon>
    </lineage>
</organism>
<feature type="coiled-coil region" evidence="5">
    <location>
        <begin position="569"/>
        <end position="596"/>
    </location>
</feature>
<dbReference type="FunFam" id="2.60.34.10:FF:000014">
    <property type="entry name" value="Chaperone protein DnaK HSP70"/>
    <property type="match status" value="1"/>
</dbReference>
<evidence type="ECO:0000256" key="3">
    <source>
        <dbReference type="HAMAP-Rule" id="MF_00332"/>
    </source>
</evidence>
<keyword evidence="6" id="KW-0934">Plastid</keyword>
<dbReference type="NCBIfam" id="NF001413">
    <property type="entry name" value="PRK00290.1"/>
    <property type="match status" value="1"/>
</dbReference>
<gene>
    <name evidence="3 6" type="primary">dnaK</name>
</gene>
<dbReference type="NCBIfam" id="NF003520">
    <property type="entry name" value="PRK05183.1"/>
    <property type="match status" value="1"/>
</dbReference>
<dbReference type="GO" id="GO:0051082">
    <property type="term" value="F:unfolded protein binding"/>
    <property type="evidence" value="ECO:0007669"/>
    <property type="project" value="InterPro"/>
</dbReference>
<dbReference type="InterPro" id="IPR012725">
    <property type="entry name" value="Chaperone_DnaK"/>
</dbReference>
<dbReference type="FunFam" id="3.90.640.10:FF:000003">
    <property type="entry name" value="Molecular chaperone DnaK"/>
    <property type="match status" value="1"/>
</dbReference>
<dbReference type="GO" id="GO:0005524">
    <property type="term" value="F:ATP binding"/>
    <property type="evidence" value="ECO:0007669"/>
    <property type="project" value="UniProtKB-UniRule"/>
</dbReference>
<dbReference type="AlphaFoldDB" id="A0A3Q9CQZ5"/>
<dbReference type="SUPFAM" id="SSF100934">
    <property type="entry name" value="Heat shock protein 70kD (HSP70), C-terminal subdomain"/>
    <property type="match status" value="1"/>
</dbReference>
<dbReference type="HAMAP" id="MF_00332">
    <property type="entry name" value="DnaK"/>
    <property type="match status" value="1"/>
</dbReference>
<evidence type="ECO:0000256" key="1">
    <source>
        <dbReference type="ARBA" id="ARBA00022741"/>
    </source>
</evidence>